<dbReference type="Pfam" id="PF07070">
    <property type="entry name" value="Spo0M"/>
    <property type="match status" value="1"/>
</dbReference>
<dbReference type="PANTHER" id="PTHR40053:SF1">
    <property type="entry name" value="SPORULATION-CONTROL PROTEIN SPO0M"/>
    <property type="match status" value="1"/>
</dbReference>
<comment type="caution">
    <text evidence="1">The sequence shown here is derived from an EMBL/GenBank/DDBJ whole genome shotgun (WGS) entry which is preliminary data.</text>
</comment>
<dbReference type="PANTHER" id="PTHR40053">
    <property type="entry name" value="SPORULATION-CONTROL PROTEIN SPO0M"/>
    <property type="match status" value="1"/>
</dbReference>
<evidence type="ECO:0008006" key="3">
    <source>
        <dbReference type="Google" id="ProtNLM"/>
    </source>
</evidence>
<name>A0A9W6KBE7_9ACTN</name>
<organism evidence="1 2">
    <name type="scientific">Dactylosporangium matsuzakiense</name>
    <dbReference type="NCBI Taxonomy" id="53360"/>
    <lineage>
        <taxon>Bacteria</taxon>
        <taxon>Bacillati</taxon>
        <taxon>Actinomycetota</taxon>
        <taxon>Actinomycetes</taxon>
        <taxon>Micromonosporales</taxon>
        <taxon>Micromonosporaceae</taxon>
        <taxon>Dactylosporangium</taxon>
    </lineage>
</organism>
<dbReference type="AlphaFoldDB" id="A0A9W6KBE7"/>
<dbReference type="EMBL" id="BSFP01000001">
    <property type="protein sequence ID" value="GLK98417.1"/>
    <property type="molecule type" value="Genomic_DNA"/>
</dbReference>
<evidence type="ECO:0000313" key="1">
    <source>
        <dbReference type="EMBL" id="GLK98417.1"/>
    </source>
</evidence>
<protein>
    <recommendedName>
        <fullName evidence="3">Sporulation-control protein</fullName>
    </recommendedName>
</protein>
<sequence length="223" mass="24160">MVFRSLRRAALGVGGPAVDTVLANPESFPNASISGVVRLTGGERGVEIERIVLTLVTRDGVAARELGRRELAGEFRLEAGATREIPLVLHVPLETPITHVYGERVPGLAVGVRTDLQVAFAHDPGDMDFLAVHPLPAEAAALDALKTLGFRLNSADVSQVFEFWVAPQYQDIATEVAVSFTTGADFVALHVNQTVGTRYNRDETVDWAAEVDALMRHIGQIRR</sequence>
<reference evidence="1" key="2">
    <citation type="submission" date="2023-01" db="EMBL/GenBank/DDBJ databases">
        <authorList>
            <person name="Sun Q."/>
            <person name="Evtushenko L."/>
        </authorList>
    </citation>
    <scope>NUCLEOTIDE SEQUENCE</scope>
    <source>
        <strain evidence="1">VKM Ac-1321</strain>
    </source>
</reference>
<reference evidence="1" key="1">
    <citation type="journal article" date="2014" name="Int. J. Syst. Evol. Microbiol.">
        <title>Complete genome sequence of Corynebacterium casei LMG S-19264T (=DSM 44701T), isolated from a smear-ripened cheese.</title>
        <authorList>
            <consortium name="US DOE Joint Genome Institute (JGI-PGF)"/>
            <person name="Walter F."/>
            <person name="Albersmeier A."/>
            <person name="Kalinowski J."/>
            <person name="Ruckert C."/>
        </authorList>
    </citation>
    <scope>NUCLEOTIDE SEQUENCE</scope>
    <source>
        <strain evidence="1">VKM Ac-1321</strain>
    </source>
</reference>
<keyword evidence="2" id="KW-1185">Reference proteome</keyword>
<proteinExistence type="predicted"/>
<evidence type="ECO:0000313" key="2">
    <source>
        <dbReference type="Proteomes" id="UP001143480"/>
    </source>
</evidence>
<gene>
    <name evidence="1" type="ORF">GCM10017581_001580</name>
</gene>
<accession>A0A9W6KBE7</accession>
<dbReference type="Proteomes" id="UP001143480">
    <property type="component" value="Unassembled WGS sequence"/>
</dbReference>
<dbReference type="RefSeq" id="WP_261963900.1">
    <property type="nucleotide sequence ID" value="NZ_BAAAXA010000003.1"/>
</dbReference>
<dbReference type="InterPro" id="IPR009776">
    <property type="entry name" value="Spore_0_M"/>
</dbReference>